<keyword evidence="2 7" id="KW-0812">Transmembrane</keyword>
<sequence>MTDSEMFTAARRPFARWLLEPMFKNRDNYTKVMIAAMLINVFALVSSLFTMTVYDRVLPNNATSSLIGLAIGMGIIIIFDFILRTLRAYFVDIAGVNVDRSVGEVAFERLMAMRMASRRGSTGALAGTMRELETLRDFFASASLVAIVDVPFIFLTLFVIGLVGGWMVIIPLLAVPLVVIAGLVTFPAMDRLATDAMNHGLEKQSVLVETIGGLETVKATGAGGILMHRWLSAIDNFSHMATRQRLLSAFSMNMANSATTLAYTGSIVLGVFLIESGDLTMGGLIACSLLGSRAIAPLSQIAQLLSRLSATKTAFRTLRPFMEQDGEMDAPNLLKPAKIEGLLEFRNVSFRYPGAKEDALSGINLTIRPGERVGMLGRIGSGKSTLARLALGLYDPTDGIVLLDGTDVRQIDPATLRKAIGTALQESVLLSGTIRENIALARPDIDDEEILRVAKITGTHEFVGRIANGYDLKLADRGESLSGGQRQGIALARALAGSPQMMILDEPTSGMDMQSENALIERLSGELADRTLMVITHRISLLRLVERVVIIADGKLHADGPRDDVLRAITKPVAA</sequence>
<dbReference type="Pfam" id="PF00005">
    <property type="entry name" value="ABC_tran"/>
    <property type="match status" value="1"/>
</dbReference>
<keyword evidence="3" id="KW-0547">Nucleotide-binding</keyword>
<evidence type="ECO:0000256" key="4">
    <source>
        <dbReference type="ARBA" id="ARBA00022840"/>
    </source>
</evidence>
<feature type="transmembrane region" description="Helical" evidence="7">
    <location>
        <begin position="166"/>
        <end position="189"/>
    </location>
</feature>
<dbReference type="PROSITE" id="PS50929">
    <property type="entry name" value="ABC_TM1F"/>
    <property type="match status" value="1"/>
</dbReference>
<feature type="domain" description="ABC transporter" evidence="8">
    <location>
        <begin position="343"/>
        <end position="575"/>
    </location>
</feature>
<dbReference type="SUPFAM" id="SSF90123">
    <property type="entry name" value="ABC transporter transmembrane region"/>
    <property type="match status" value="1"/>
</dbReference>
<accession>A0ABY5T255</accession>
<name>A0ABY5T255_9SPHN</name>
<evidence type="ECO:0000256" key="7">
    <source>
        <dbReference type="SAM" id="Phobius"/>
    </source>
</evidence>
<reference evidence="10" key="1">
    <citation type="submission" date="2022-02" db="EMBL/GenBank/DDBJ databases">
        <title>Qipengyuania spongiae sp. nov., isolated from marine sponge.</title>
        <authorList>
            <person name="Li Z."/>
            <person name="Zhang M."/>
        </authorList>
    </citation>
    <scope>NUCLEOTIDE SEQUENCE</scope>
    <source>
        <strain evidence="10">PHS-Z21</strain>
        <plasmid evidence="10">unnamed</plasmid>
    </source>
</reference>
<evidence type="ECO:0000256" key="5">
    <source>
        <dbReference type="ARBA" id="ARBA00022989"/>
    </source>
</evidence>
<keyword evidence="6 7" id="KW-0472">Membrane</keyword>
<feature type="transmembrane region" description="Helical" evidence="7">
    <location>
        <begin position="32"/>
        <end position="54"/>
    </location>
</feature>
<dbReference type="SMART" id="SM00382">
    <property type="entry name" value="AAA"/>
    <property type="match status" value="1"/>
</dbReference>
<evidence type="ECO:0000313" key="10">
    <source>
        <dbReference type="EMBL" id="UVI40868.1"/>
    </source>
</evidence>
<comment type="subcellular location">
    <subcellularLocation>
        <location evidence="1">Cell membrane</location>
        <topology evidence="1">Multi-pass membrane protein</topology>
    </subcellularLocation>
</comment>
<organism evidence="10 11">
    <name type="scientific">Qipengyuania spongiae</name>
    <dbReference type="NCBI Taxonomy" id="2909673"/>
    <lineage>
        <taxon>Bacteria</taxon>
        <taxon>Pseudomonadati</taxon>
        <taxon>Pseudomonadota</taxon>
        <taxon>Alphaproteobacteria</taxon>
        <taxon>Sphingomonadales</taxon>
        <taxon>Erythrobacteraceae</taxon>
        <taxon>Qipengyuania</taxon>
    </lineage>
</organism>
<evidence type="ECO:0000256" key="6">
    <source>
        <dbReference type="ARBA" id="ARBA00023136"/>
    </source>
</evidence>
<dbReference type="PANTHER" id="PTHR43394">
    <property type="entry name" value="ATP-DEPENDENT PERMEASE MDL1, MITOCHONDRIAL"/>
    <property type="match status" value="1"/>
</dbReference>
<feature type="transmembrane region" description="Helical" evidence="7">
    <location>
        <begin position="138"/>
        <end position="160"/>
    </location>
</feature>
<dbReference type="PROSITE" id="PS50893">
    <property type="entry name" value="ABC_TRANSPORTER_2"/>
    <property type="match status" value="1"/>
</dbReference>
<dbReference type="EMBL" id="CP092472">
    <property type="protein sequence ID" value="UVI40868.1"/>
    <property type="molecule type" value="Genomic_DNA"/>
</dbReference>
<dbReference type="Gene3D" id="3.40.50.300">
    <property type="entry name" value="P-loop containing nucleotide triphosphate hydrolases"/>
    <property type="match status" value="1"/>
</dbReference>
<dbReference type="Proteomes" id="UP001065265">
    <property type="component" value="Plasmid unnamed"/>
</dbReference>
<evidence type="ECO:0000256" key="2">
    <source>
        <dbReference type="ARBA" id="ARBA00022692"/>
    </source>
</evidence>
<dbReference type="InterPro" id="IPR003439">
    <property type="entry name" value="ABC_transporter-like_ATP-bd"/>
</dbReference>
<dbReference type="RefSeq" id="WP_265561587.1">
    <property type="nucleotide sequence ID" value="NZ_CP092472.1"/>
</dbReference>
<dbReference type="Gene3D" id="1.20.1560.10">
    <property type="entry name" value="ABC transporter type 1, transmembrane domain"/>
    <property type="match status" value="1"/>
</dbReference>
<keyword evidence="11" id="KW-1185">Reference proteome</keyword>
<proteinExistence type="predicted"/>
<protein>
    <submittedName>
        <fullName evidence="10">Type I secretion system permease/ATPase</fullName>
    </submittedName>
</protein>
<keyword evidence="4" id="KW-0067">ATP-binding</keyword>
<dbReference type="InterPro" id="IPR039421">
    <property type="entry name" value="Type_1_exporter"/>
</dbReference>
<evidence type="ECO:0000256" key="1">
    <source>
        <dbReference type="ARBA" id="ARBA00004651"/>
    </source>
</evidence>
<dbReference type="InterPro" id="IPR003593">
    <property type="entry name" value="AAA+_ATPase"/>
</dbReference>
<dbReference type="InterPro" id="IPR027417">
    <property type="entry name" value="P-loop_NTPase"/>
</dbReference>
<feature type="transmembrane region" description="Helical" evidence="7">
    <location>
        <begin position="253"/>
        <end position="274"/>
    </location>
</feature>
<dbReference type="NCBIfam" id="TIGR03375">
    <property type="entry name" value="type_I_sec_LssB"/>
    <property type="match status" value="1"/>
</dbReference>
<gene>
    <name evidence="10" type="ORF">L1F33_14515</name>
</gene>
<dbReference type="InterPro" id="IPR011527">
    <property type="entry name" value="ABC1_TM_dom"/>
</dbReference>
<keyword evidence="5 7" id="KW-1133">Transmembrane helix</keyword>
<geneLocation type="plasmid" evidence="10 11">
    <name>unnamed</name>
</geneLocation>
<evidence type="ECO:0000313" key="11">
    <source>
        <dbReference type="Proteomes" id="UP001065265"/>
    </source>
</evidence>
<feature type="transmembrane region" description="Helical" evidence="7">
    <location>
        <begin position="66"/>
        <end position="83"/>
    </location>
</feature>
<dbReference type="CDD" id="cd18587">
    <property type="entry name" value="ABC_6TM_LapB_like"/>
    <property type="match status" value="1"/>
</dbReference>
<dbReference type="InterPro" id="IPR036640">
    <property type="entry name" value="ABC1_TM_sf"/>
</dbReference>
<dbReference type="InterPro" id="IPR017750">
    <property type="entry name" value="ATPase_T1SS"/>
</dbReference>
<dbReference type="SUPFAM" id="SSF52540">
    <property type="entry name" value="P-loop containing nucleoside triphosphate hydrolases"/>
    <property type="match status" value="1"/>
</dbReference>
<dbReference type="Pfam" id="PF00664">
    <property type="entry name" value="ABC_membrane"/>
    <property type="match status" value="1"/>
</dbReference>
<evidence type="ECO:0000259" key="8">
    <source>
        <dbReference type="PROSITE" id="PS50893"/>
    </source>
</evidence>
<feature type="domain" description="ABC transmembrane type-1" evidence="9">
    <location>
        <begin position="32"/>
        <end position="310"/>
    </location>
</feature>
<keyword evidence="10" id="KW-0614">Plasmid</keyword>
<evidence type="ECO:0000259" key="9">
    <source>
        <dbReference type="PROSITE" id="PS50929"/>
    </source>
</evidence>
<dbReference type="PANTHER" id="PTHR43394:SF1">
    <property type="entry name" value="ATP-BINDING CASSETTE SUB-FAMILY B MEMBER 10, MITOCHONDRIAL"/>
    <property type="match status" value="1"/>
</dbReference>
<evidence type="ECO:0000256" key="3">
    <source>
        <dbReference type="ARBA" id="ARBA00022741"/>
    </source>
</evidence>